<name>A0AAV2HIN2_LYMST</name>
<organism evidence="5 6">
    <name type="scientific">Lymnaea stagnalis</name>
    <name type="common">Great pond snail</name>
    <name type="synonym">Helix stagnalis</name>
    <dbReference type="NCBI Taxonomy" id="6523"/>
    <lineage>
        <taxon>Eukaryota</taxon>
        <taxon>Metazoa</taxon>
        <taxon>Spiralia</taxon>
        <taxon>Lophotrochozoa</taxon>
        <taxon>Mollusca</taxon>
        <taxon>Gastropoda</taxon>
        <taxon>Heterobranchia</taxon>
        <taxon>Euthyneura</taxon>
        <taxon>Panpulmonata</taxon>
        <taxon>Hygrophila</taxon>
        <taxon>Lymnaeoidea</taxon>
        <taxon>Lymnaeidae</taxon>
        <taxon>Lymnaea</taxon>
    </lineage>
</organism>
<evidence type="ECO:0000256" key="3">
    <source>
        <dbReference type="PROSITE-ProRule" id="PRU00090"/>
    </source>
</evidence>
<dbReference type="GO" id="GO:0042813">
    <property type="term" value="F:Wnt receptor activity"/>
    <property type="evidence" value="ECO:0007669"/>
    <property type="project" value="TreeGrafter"/>
</dbReference>
<evidence type="ECO:0000313" key="5">
    <source>
        <dbReference type="EMBL" id="CAL1533838.1"/>
    </source>
</evidence>
<dbReference type="Proteomes" id="UP001497497">
    <property type="component" value="Unassembled WGS sequence"/>
</dbReference>
<evidence type="ECO:0000256" key="1">
    <source>
        <dbReference type="ARBA" id="ARBA00022473"/>
    </source>
</evidence>
<evidence type="ECO:0000256" key="2">
    <source>
        <dbReference type="ARBA" id="ARBA00023157"/>
    </source>
</evidence>
<dbReference type="SUPFAM" id="SSF63501">
    <property type="entry name" value="Frizzled cysteine-rich domain"/>
    <property type="match status" value="1"/>
</dbReference>
<feature type="disulfide bond" evidence="3">
    <location>
        <begin position="53"/>
        <end position="99"/>
    </location>
</feature>
<dbReference type="GO" id="GO:0017147">
    <property type="term" value="F:Wnt-protein binding"/>
    <property type="evidence" value="ECO:0007669"/>
    <property type="project" value="TreeGrafter"/>
</dbReference>
<dbReference type="EMBL" id="CAXITT010000153">
    <property type="protein sequence ID" value="CAL1533838.1"/>
    <property type="molecule type" value="Genomic_DNA"/>
</dbReference>
<dbReference type="AlphaFoldDB" id="A0AAV2HIN2"/>
<protein>
    <recommendedName>
        <fullName evidence="4">FZ domain-containing protein</fullName>
    </recommendedName>
</protein>
<sequence length="224" mass="24668">MSRPELNSAVTVIPQTKFIFCIILSTLSVTNCTKNDIMDYTHAKCQKIHVSTCQGLPYNETSFPNSLDQQTQDEAALEMHQFLPLIKIKCSSNFNLFVCSVYLPVCNGSYGVIAPCRSLCQEARQGCERILKQFNFAWPDHFNCDKFPATGNCVSEHSLNCHEACISGKAQIFSSSQVTTTQMSNTRRTNQGGISENSSTNSPVVDLVVLLSATCFLTCIGALL</sequence>
<dbReference type="SMART" id="SM00063">
    <property type="entry name" value="FRI"/>
    <property type="match status" value="1"/>
</dbReference>
<dbReference type="InterPro" id="IPR015526">
    <property type="entry name" value="Frizzled/SFRP"/>
</dbReference>
<evidence type="ECO:0000313" key="6">
    <source>
        <dbReference type="Proteomes" id="UP001497497"/>
    </source>
</evidence>
<keyword evidence="1" id="KW-0217">Developmental protein</keyword>
<keyword evidence="6" id="KW-1185">Reference proteome</keyword>
<feature type="domain" description="FZ" evidence="4">
    <location>
        <begin position="40"/>
        <end position="168"/>
    </location>
</feature>
<evidence type="ECO:0000259" key="4">
    <source>
        <dbReference type="PROSITE" id="PS50038"/>
    </source>
</evidence>
<dbReference type="PROSITE" id="PS50038">
    <property type="entry name" value="FZ"/>
    <property type="match status" value="1"/>
</dbReference>
<dbReference type="GO" id="GO:0060070">
    <property type="term" value="P:canonical Wnt signaling pathway"/>
    <property type="evidence" value="ECO:0007669"/>
    <property type="project" value="TreeGrafter"/>
</dbReference>
<keyword evidence="2 3" id="KW-1015">Disulfide bond</keyword>
<feature type="disulfide bond" evidence="3">
    <location>
        <begin position="45"/>
        <end position="106"/>
    </location>
</feature>
<comment type="caution">
    <text evidence="5">The sequence shown here is derived from an EMBL/GenBank/DDBJ whole genome shotgun (WGS) entry which is preliminary data.</text>
</comment>
<dbReference type="GO" id="GO:0005886">
    <property type="term" value="C:plasma membrane"/>
    <property type="evidence" value="ECO:0007669"/>
    <property type="project" value="TreeGrafter"/>
</dbReference>
<reference evidence="5 6" key="1">
    <citation type="submission" date="2024-04" db="EMBL/GenBank/DDBJ databases">
        <authorList>
            <consortium name="Genoscope - CEA"/>
            <person name="William W."/>
        </authorList>
    </citation>
    <scope>NUCLEOTIDE SEQUENCE [LARGE SCALE GENOMIC DNA]</scope>
</reference>
<proteinExistence type="predicted"/>
<dbReference type="InterPro" id="IPR020067">
    <property type="entry name" value="Frizzled_dom"/>
</dbReference>
<dbReference type="Pfam" id="PF01392">
    <property type="entry name" value="Fz"/>
    <property type="match status" value="1"/>
</dbReference>
<dbReference type="PANTHER" id="PTHR11309:SF47">
    <property type="entry name" value="FRIZZLED"/>
    <property type="match status" value="1"/>
</dbReference>
<dbReference type="GO" id="GO:0035567">
    <property type="term" value="P:non-canonical Wnt signaling pathway"/>
    <property type="evidence" value="ECO:0007669"/>
    <property type="project" value="TreeGrafter"/>
</dbReference>
<accession>A0AAV2HIN2</accession>
<gene>
    <name evidence="5" type="ORF">GSLYS_00007798001</name>
</gene>
<dbReference type="PANTHER" id="PTHR11309">
    <property type="entry name" value="FRIZZLED"/>
    <property type="match status" value="1"/>
</dbReference>
<dbReference type="InterPro" id="IPR036790">
    <property type="entry name" value="Frizzled_dom_sf"/>
</dbReference>
<comment type="caution">
    <text evidence="3">Lacks conserved residue(s) required for the propagation of feature annotation.</text>
</comment>
<feature type="disulfide bond" evidence="3">
    <location>
        <begin position="120"/>
        <end position="144"/>
    </location>
</feature>
<dbReference type="Gene3D" id="1.10.2000.10">
    <property type="entry name" value="Frizzled cysteine-rich domain"/>
    <property type="match status" value="1"/>
</dbReference>